<gene>
    <name evidence="7" type="ORF">SETIT_3G158900v2</name>
</gene>
<evidence type="ECO:0000256" key="1">
    <source>
        <dbReference type="ARBA" id="ARBA00004127"/>
    </source>
</evidence>
<sequence>MLIARGGSDILVWFLYLFVVTNLSFAAVQTHKRYLEKFEDYPRSRYAIIPFVC</sequence>
<dbReference type="UniPathway" id="UPA00378"/>
<evidence type="ECO:0000313" key="9">
    <source>
        <dbReference type="Proteomes" id="UP000004995"/>
    </source>
</evidence>
<reference evidence="8" key="3">
    <citation type="submission" date="2018-08" db="UniProtKB">
        <authorList>
            <consortium name="EnsemblPlants"/>
        </authorList>
    </citation>
    <scope>IDENTIFICATION</scope>
    <source>
        <strain evidence="8">Yugu1</strain>
    </source>
</reference>
<evidence type="ECO:0000256" key="2">
    <source>
        <dbReference type="ARBA" id="ARBA00004922"/>
    </source>
</evidence>
<dbReference type="InterPro" id="IPR039698">
    <property type="entry name" value="Dfg10/SRD5A3"/>
</dbReference>
<evidence type="ECO:0000256" key="4">
    <source>
        <dbReference type="ARBA" id="ARBA00022989"/>
    </source>
</evidence>
<reference evidence="7 9" key="1">
    <citation type="journal article" date="2012" name="Nat. Biotechnol.">
        <title>Reference genome sequence of the model plant Setaria.</title>
        <authorList>
            <person name="Bennetzen J.L."/>
            <person name="Schmutz J."/>
            <person name="Wang H."/>
            <person name="Percifield R."/>
            <person name="Hawkins J."/>
            <person name="Pontaroli A.C."/>
            <person name="Estep M."/>
            <person name="Feng L."/>
            <person name="Vaughn J.N."/>
            <person name="Grimwood J."/>
            <person name="Jenkins J."/>
            <person name="Barry K."/>
            <person name="Lindquist E."/>
            <person name="Hellsten U."/>
            <person name="Deshpande S."/>
            <person name="Wang X."/>
            <person name="Wu X."/>
            <person name="Mitros T."/>
            <person name="Triplett J."/>
            <person name="Yang X."/>
            <person name="Ye C.Y."/>
            <person name="Mauro-Herrera M."/>
            <person name="Wang L."/>
            <person name="Li P."/>
            <person name="Sharma M."/>
            <person name="Sharma R."/>
            <person name="Ronald P.C."/>
            <person name="Panaud O."/>
            <person name="Kellogg E.A."/>
            <person name="Brutnell T.P."/>
            <person name="Doust A.N."/>
            <person name="Tuskan G.A."/>
            <person name="Rokhsar D."/>
            <person name="Devos K.M."/>
        </authorList>
    </citation>
    <scope>NUCLEOTIDE SEQUENCE [LARGE SCALE GENOMIC DNA]</scope>
    <source>
        <strain evidence="9">cv. Yugu1</strain>
        <strain evidence="7">Yugu1</strain>
    </source>
</reference>
<evidence type="ECO:0000313" key="7">
    <source>
        <dbReference type="EMBL" id="RCV16699.1"/>
    </source>
</evidence>
<dbReference type="STRING" id="4555.K3ZDX9"/>
<dbReference type="GO" id="GO:0016627">
    <property type="term" value="F:oxidoreductase activity, acting on the CH-CH group of donors"/>
    <property type="evidence" value="ECO:0007669"/>
    <property type="project" value="InterPro"/>
</dbReference>
<organism evidence="7">
    <name type="scientific">Setaria italica</name>
    <name type="common">Foxtail millet</name>
    <name type="synonym">Panicum italicum</name>
    <dbReference type="NCBI Taxonomy" id="4555"/>
    <lineage>
        <taxon>Eukaryota</taxon>
        <taxon>Viridiplantae</taxon>
        <taxon>Streptophyta</taxon>
        <taxon>Embryophyta</taxon>
        <taxon>Tracheophyta</taxon>
        <taxon>Spermatophyta</taxon>
        <taxon>Magnoliopsida</taxon>
        <taxon>Liliopsida</taxon>
        <taxon>Poales</taxon>
        <taxon>Poaceae</taxon>
        <taxon>PACMAD clade</taxon>
        <taxon>Panicoideae</taxon>
        <taxon>Panicodae</taxon>
        <taxon>Paniceae</taxon>
        <taxon>Cenchrinae</taxon>
        <taxon>Setaria</taxon>
    </lineage>
</organism>
<dbReference type="EnsemblPlants" id="KQL14485">
    <property type="protein sequence ID" value="KQL14485"/>
    <property type="gene ID" value="SETIT_024771mg"/>
</dbReference>
<dbReference type="EMBL" id="AGNK02001576">
    <property type="status" value="NOT_ANNOTATED_CDS"/>
    <property type="molecule type" value="Genomic_DNA"/>
</dbReference>
<dbReference type="OrthoDB" id="541710at2759"/>
<protein>
    <recommendedName>
        <fullName evidence="6">3-oxo-5-alpha-steroid 4-dehydrogenase C-terminal domain-containing protein</fullName>
    </recommendedName>
</protein>
<dbReference type="GO" id="GO:0012505">
    <property type="term" value="C:endomembrane system"/>
    <property type="evidence" value="ECO:0007669"/>
    <property type="project" value="UniProtKB-SubCell"/>
</dbReference>
<dbReference type="AlphaFoldDB" id="K3ZDX9"/>
<dbReference type="HOGENOM" id="CLU_205619_0_0_1"/>
<keyword evidence="3" id="KW-0812">Transmembrane</keyword>
<dbReference type="Gramene" id="KQL14485">
    <property type="protein sequence ID" value="KQL14485"/>
    <property type="gene ID" value="SETIT_024771mg"/>
</dbReference>
<proteinExistence type="predicted"/>
<evidence type="ECO:0000313" key="8">
    <source>
        <dbReference type="EnsemblPlants" id="KQL14485"/>
    </source>
</evidence>
<dbReference type="PANTHER" id="PTHR14624:SF0">
    <property type="entry name" value="POLYPRENOL REDUCTASE"/>
    <property type="match status" value="1"/>
</dbReference>
<keyword evidence="5" id="KW-0472">Membrane</keyword>
<keyword evidence="9" id="KW-1185">Reference proteome</keyword>
<dbReference type="PANTHER" id="PTHR14624">
    <property type="entry name" value="DFG10 PROTEIN"/>
    <property type="match status" value="1"/>
</dbReference>
<comment type="subcellular location">
    <subcellularLocation>
        <location evidence="1">Endomembrane system</location>
        <topology evidence="1">Multi-pass membrane protein</topology>
    </subcellularLocation>
</comment>
<evidence type="ECO:0000259" key="6">
    <source>
        <dbReference type="Pfam" id="PF02544"/>
    </source>
</evidence>
<dbReference type="InterPro" id="IPR001104">
    <property type="entry name" value="3-oxo-5_a-steroid_4-DH_C"/>
</dbReference>
<dbReference type="OMA" id="AITHRWY"/>
<reference evidence="7" key="2">
    <citation type="submission" date="2015-07" db="EMBL/GenBank/DDBJ databases">
        <authorList>
            <person name="Noorani M."/>
        </authorList>
    </citation>
    <scope>NUCLEOTIDE SEQUENCE</scope>
    <source>
        <strain evidence="7">Yugu1</strain>
    </source>
</reference>
<accession>K3ZDX9</accession>
<dbReference type="eggNOG" id="KOG1640">
    <property type="taxonomic scope" value="Eukaryota"/>
</dbReference>
<dbReference type="GO" id="GO:0006629">
    <property type="term" value="P:lipid metabolic process"/>
    <property type="evidence" value="ECO:0007669"/>
    <property type="project" value="InterPro"/>
</dbReference>
<name>K3ZDX9_SETIT</name>
<dbReference type="Proteomes" id="UP000004995">
    <property type="component" value="Unassembled WGS sequence"/>
</dbReference>
<keyword evidence="4" id="KW-1133">Transmembrane helix</keyword>
<comment type="pathway">
    <text evidence="2">Protein modification; protein glycosylation.</text>
</comment>
<evidence type="ECO:0000256" key="3">
    <source>
        <dbReference type="ARBA" id="ARBA00022692"/>
    </source>
</evidence>
<feature type="domain" description="3-oxo-5-alpha-steroid 4-dehydrogenase C-terminal" evidence="6">
    <location>
        <begin position="14"/>
        <end position="52"/>
    </location>
</feature>
<dbReference type="EMBL" id="CM003530">
    <property type="protein sequence ID" value="RCV16699.1"/>
    <property type="molecule type" value="Genomic_DNA"/>
</dbReference>
<dbReference type="Pfam" id="PF02544">
    <property type="entry name" value="Steroid_dh"/>
    <property type="match status" value="1"/>
</dbReference>
<dbReference type="GO" id="GO:0006488">
    <property type="term" value="P:dolichol-linked oligosaccharide biosynthetic process"/>
    <property type="evidence" value="ECO:0007669"/>
    <property type="project" value="InterPro"/>
</dbReference>
<evidence type="ECO:0000256" key="5">
    <source>
        <dbReference type="ARBA" id="ARBA00023136"/>
    </source>
</evidence>